<dbReference type="EMBL" id="LZPO01067314">
    <property type="protein sequence ID" value="OBS69694.1"/>
    <property type="molecule type" value="Genomic_DNA"/>
</dbReference>
<accession>A0A1A6GUT6</accession>
<organism evidence="1 2">
    <name type="scientific">Neotoma lepida</name>
    <name type="common">Desert woodrat</name>
    <dbReference type="NCBI Taxonomy" id="56216"/>
    <lineage>
        <taxon>Eukaryota</taxon>
        <taxon>Metazoa</taxon>
        <taxon>Chordata</taxon>
        <taxon>Craniata</taxon>
        <taxon>Vertebrata</taxon>
        <taxon>Euteleostomi</taxon>
        <taxon>Mammalia</taxon>
        <taxon>Eutheria</taxon>
        <taxon>Euarchontoglires</taxon>
        <taxon>Glires</taxon>
        <taxon>Rodentia</taxon>
        <taxon>Myomorpha</taxon>
        <taxon>Muroidea</taxon>
        <taxon>Cricetidae</taxon>
        <taxon>Neotominae</taxon>
        <taxon>Neotoma</taxon>
    </lineage>
</organism>
<comment type="caution">
    <text evidence="1">The sequence shown here is derived from an EMBL/GenBank/DDBJ whole genome shotgun (WGS) entry which is preliminary data.</text>
</comment>
<feature type="non-terminal residue" evidence="1">
    <location>
        <position position="127"/>
    </location>
</feature>
<reference evidence="1 2" key="1">
    <citation type="submission" date="2016-06" db="EMBL/GenBank/DDBJ databases">
        <title>The Draft Genome Sequence and Annotation of the Desert Woodrat Neotoma lepida.</title>
        <authorList>
            <person name="Campbell M."/>
            <person name="Oakeson K.F."/>
            <person name="Yandell M."/>
            <person name="Halpert J.R."/>
            <person name="Dearing D."/>
        </authorList>
    </citation>
    <scope>NUCLEOTIDE SEQUENCE [LARGE SCALE GENOMIC DNA]</scope>
    <source>
        <strain evidence="1">417</strain>
        <tissue evidence="1">Liver</tissue>
    </source>
</reference>
<dbReference type="Proteomes" id="UP000092124">
    <property type="component" value="Unassembled WGS sequence"/>
</dbReference>
<proteinExistence type="predicted"/>
<evidence type="ECO:0000313" key="2">
    <source>
        <dbReference type="Proteomes" id="UP000092124"/>
    </source>
</evidence>
<dbReference type="AlphaFoldDB" id="A0A1A6GUT6"/>
<keyword evidence="2" id="KW-1185">Reference proteome</keyword>
<sequence>MVNSGQVTMRDRIGRVCNSTGSVDSLGKMKQGAYDGSYGVCDGYYNDSSCNDSYGNVQSQILKKGSTSQSTIGHYTHATTKLPKMTFTNFLNHSVLRKYILRVDLVAECLVKQMLITNEGAAAPIPK</sequence>
<name>A0A1A6GUT6_NEOLE</name>
<evidence type="ECO:0000313" key="1">
    <source>
        <dbReference type="EMBL" id="OBS69694.1"/>
    </source>
</evidence>
<gene>
    <name evidence="1" type="ORF">A6R68_01766</name>
</gene>
<protein>
    <submittedName>
        <fullName evidence="1">Uncharacterized protein</fullName>
    </submittedName>
</protein>